<dbReference type="AlphaFoldDB" id="A0A2U3ANM1"/>
<dbReference type="EMBL" id="QFVR01000004">
    <property type="protein sequence ID" value="PWI26127.1"/>
    <property type="molecule type" value="Genomic_DNA"/>
</dbReference>
<dbReference type="InterPro" id="IPR041802">
    <property type="entry name" value="MPP_YfcE"/>
</dbReference>
<gene>
    <name evidence="4" type="ORF">DEX24_04170</name>
</gene>
<dbReference type="PANTHER" id="PTHR11124">
    <property type="entry name" value="VACUOLAR SORTING PROTEIN VPS29"/>
    <property type="match status" value="1"/>
</dbReference>
<dbReference type="SUPFAM" id="SSF56300">
    <property type="entry name" value="Metallo-dependent phosphatases"/>
    <property type="match status" value="1"/>
</dbReference>
<evidence type="ECO:0000313" key="5">
    <source>
        <dbReference type="Proteomes" id="UP000245938"/>
    </source>
</evidence>
<reference evidence="4 5" key="1">
    <citation type="submission" date="2018-05" db="EMBL/GenBank/DDBJ databases">
        <title>Kurthia sibirica genome sequence.</title>
        <authorList>
            <person name="Maclea K.S."/>
            <person name="Goen A.E."/>
        </authorList>
    </citation>
    <scope>NUCLEOTIDE SEQUENCE [LARGE SCALE GENOMIC DNA]</scope>
    <source>
        <strain evidence="4 5">ATCC 49154</strain>
    </source>
</reference>
<dbReference type="OrthoDB" id="9800565at2"/>
<dbReference type="EC" id="3.1.4.-" evidence="2"/>
<dbReference type="InterPro" id="IPR029052">
    <property type="entry name" value="Metallo-depent_PP-like"/>
</dbReference>
<dbReference type="InterPro" id="IPR024654">
    <property type="entry name" value="Calcineurin-like_PHP_lpxH"/>
</dbReference>
<name>A0A2U3ANM1_9BACL</name>
<dbReference type="CDD" id="cd00841">
    <property type="entry name" value="MPP_YfcE"/>
    <property type="match status" value="1"/>
</dbReference>
<evidence type="ECO:0000256" key="1">
    <source>
        <dbReference type="ARBA" id="ARBA00008950"/>
    </source>
</evidence>
<dbReference type="RefSeq" id="WP_109305150.1">
    <property type="nucleotide sequence ID" value="NZ_BJUF01000008.1"/>
</dbReference>
<comment type="similarity">
    <text evidence="1 2">Belongs to the metallophosphoesterase superfamily. YfcE family.</text>
</comment>
<sequence>MKIVVLSDTHGDAEIISTVFNQEQDADVFFHCGDSELSYNDDHFNDMIRVKGNCDFDDNFENDIIVNLDDRKVFITHGHLYDIKTTLALLNDQAQEADADFVFFGHSHLMGAEVINNRLFLNPGSLTLPRDGNAKSYATVEWEDDENDLTVYFKTPDKKIISKHLFSILKK</sequence>
<protein>
    <recommendedName>
        <fullName evidence="2">Phosphoesterase</fullName>
        <ecNumber evidence="2">3.1.4.-</ecNumber>
    </recommendedName>
</protein>
<dbReference type="Gene3D" id="3.60.21.10">
    <property type="match status" value="1"/>
</dbReference>
<feature type="domain" description="Calcineurin-like phosphoesterase" evidence="3">
    <location>
        <begin position="1"/>
        <end position="144"/>
    </location>
</feature>
<evidence type="ECO:0000313" key="4">
    <source>
        <dbReference type="EMBL" id="PWI26127.1"/>
    </source>
</evidence>
<evidence type="ECO:0000256" key="2">
    <source>
        <dbReference type="RuleBase" id="RU362039"/>
    </source>
</evidence>
<comment type="cofactor">
    <cofactor evidence="2">
        <name>a divalent metal cation</name>
        <dbReference type="ChEBI" id="CHEBI:60240"/>
    </cofactor>
</comment>
<keyword evidence="5" id="KW-1185">Reference proteome</keyword>
<organism evidence="4 5">
    <name type="scientific">Kurthia sibirica</name>
    <dbReference type="NCBI Taxonomy" id="202750"/>
    <lineage>
        <taxon>Bacteria</taxon>
        <taxon>Bacillati</taxon>
        <taxon>Bacillota</taxon>
        <taxon>Bacilli</taxon>
        <taxon>Bacillales</taxon>
        <taxon>Caryophanaceae</taxon>
        <taxon>Kurthia</taxon>
    </lineage>
</organism>
<dbReference type="Pfam" id="PF12850">
    <property type="entry name" value="Metallophos_2"/>
    <property type="match status" value="1"/>
</dbReference>
<dbReference type="Proteomes" id="UP000245938">
    <property type="component" value="Unassembled WGS sequence"/>
</dbReference>
<dbReference type="InterPro" id="IPR000979">
    <property type="entry name" value="Phosphodiesterase_MJ0936/Vps29"/>
</dbReference>
<evidence type="ECO:0000259" key="3">
    <source>
        <dbReference type="Pfam" id="PF12850"/>
    </source>
</evidence>
<proteinExistence type="inferred from homology"/>
<keyword evidence="2" id="KW-0479">Metal-binding</keyword>
<dbReference type="GO" id="GO:0046872">
    <property type="term" value="F:metal ion binding"/>
    <property type="evidence" value="ECO:0007669"/>
    <property type="project" value="UniProtKB-KW"/>
</dbReference>
<dbReference type="GO" id="GO:0016787">
    <property type="term" value="F:hydrolase activity"/>
    <property type="evidence" value="ECO:0007669"/>
    <property type="project" value="UniProtKB-UniRule"/>
</dbReference>
<dbReference type="NCBIfam" id="TIGR00040">
    <property type="entry name" value="yfcE"/>
    <property type="match status" value="1"/>
</dbReference>
<accession>A0A2U3ANM1</accession>
<comment type="caution">
    <text evidence="4">The sequence shown here is derived from an EMBL/GenBank/DDBJ whole genome shotgun (WGS) entry which is preliminary data.</text>
</comment>